<feature type="site" description="Cleavage (non-hydrolytic); by autocatalysis" evidence="12">
    <location>
        <begin position="961"/>
        <end position="962"/>
    </location>
</feature>
<feature type="active site" description="Charge relay system; for autoendoproteolytic cleavage activity" evidence="12">
    <location>
        <position position="962"/>
    </location>
</feature>
<dbReference type="AlphaFoldDB" id="A0A8H7PWB4"/>
<dbReference type="Gene3D" id="2.60.40.150">
    <property type="entry name" value="C2 domain"/>
    <property type="match status" value="2"/>
</dbReference>
<reference evidence="15" key="1">
    <citation type="submission" date="2020-12" db="EMBL/GenBank/DDBJ databases">
        <title>Metabolic potential, ecology and presence of endohyphal bacteria is reflected in genomic diversity of Mucoromycotina.</title>
        <authorList>
            <person name="Muszewska A."/>
            <person name="Okrasinska A."/>
            <person name="Steczkiewicz K."/>
            <person name="Drgas O."/>
            <person name="Orlowska M."/>
            <person name="Perlinska-Lenart U."/>
            <person name="Aleksandrzak-Piekarczyk T."/>
            <person name="Szatraj K."/>
            <person name="Zielenkiewicz U."/>
            <person name="Pilsyk S."/>
            <person name="Malc E."/>
            <person name="Mieczkowski P."/>
            <person name="Kruszewska J.S."/>
            <person name="Biernat P."/>
            <person name="Pawlowska J."/>
        </authorList>
    </citation>
    <scope>NUCLEOTIDE SEQUENCE</scope>
    <source>
        <strain evidence="15">WA0000067209</strain>
    </source>
</reference>
<keyword evidence="2 12" id="KW-0444">Lipid biosynthesis</keyword>
<keyword evidence="5 12" id="KW-0443">Lipid metabolism</keyword>
<feature type="domain" description="C2" evidence="14">
    <location>
        <begin position="1"/>
        <end position="106"/>
    </location>
</feature>
<keyword evidence="3 12" id="KW-0210">Decarboxylase</keyword>
<keyword evidence="12" id="KW-0333">Golgi apparatus</keyword>
<comment type="caution">
    <text evidence="15">The sequence shown here is derived from an EMBL/GenBank/DDBJ whole genome shotgun (WGS) entry which is preliminary data.</text>
</comment>
<feature type="compositionally biased region" description="Basic and acidic residues" evidence="13">
    <location>
        <begin position="565"/>
        <end position="578"/>
    </location>
</feature>
<dbReference type="Pfam" id="PF00168">
    <property type="entry name" value="C2"/>
    <property type="match status" value="2"/>
</dbReference>
<dbReference type="EC" id="4.1.1.65" evidence="12"/>
<dbReference type="GO" id="GO:0010008">
    <property type="term" value="C:endosome membrane"/>
    <property type="evidence" value="ECO:0007669"/>
    <property type="project" value="UniProtKB-SubCell"/>
</dbReference>
<dbReference type="PANTHER" id="PTHR10067:SF17">
    <property type="entry name" value="PHOSPHATIDYLSERINE DECARBOXYLASE PROENZYME 2"/>
    <property type="match status" value="1"/>
</dbReference>
<evidence type="ECO:0000256" key="4">
    <source>
        <dbReference type="ARBA" id="ARBA00022837"/>
    </source>
</evidence>
<feature type="active site" description="Charge relay system; for autoendoproteolytic cleavage activity" evidence="12">
    <location>
        <position position="875"/>
    </location>
</feature>
<comment type="cofactor">
    <cofactor evidence="12">
        <name>pyruvate</name>
        <dbReference type="ChEBI" id="CHEBI:15361"/>
    </cofactor>
    <text evidence="12">Binds 1 pyruvoyl group covalently per subunit.</text>
</comment>
<comment type="subunit">
    <text evidence="12">Heterodimer of a large membrane-associated beta subunit and a small pyruvoyl-containing alpha subunit.</text>
</comment>
<feature type="region of interest" description="Disordered" evidence="13">
    <location>
        <begin position="512"/>
        <end position="533"/>
    </location>
</feature>
<dbReference type="InterPro" id="IPR000008">
    <property type="entry name" value="C2_dom"/>
</dbReference>
<dbReference type="SUPFAM" id="SSF47473">
    <property type="entry name" value="EF-hand"/>
    <property type="match status" value="1"/>
</dbReference>
<feature type="compositionally biased region" description="Polar residues" evidence="13">
    <location>
        <begin position="186"/>
        <end position="199"/>
    </location>
</feature>
<dbReference type="InterPro" id="IPR003817">
    <property type="entry name" value="PS_Dcarbxylase"/>
</dbReference>
<comment type="similarity">
    <text evidence="12">Belongs to the phosphatidylserine decarboxylase family. PSD-B subfamily. Eukaryotic type II sub-subfamily.</text>
</comment>
<feature type="compositionally biased region" description="Basic and acidic residues" evidence="13">
    <location>
        <begin position="512"/>
        <end position="531"/>
    </location>
</feature>
<feature type="modified residue" description="Pyruvic acid (Ser); by autocatalysis" evidence="12">
    <location>
        <position position="962"/>
    </location>
</feature>
<name>A0A8H7PWB4_MORIS</name>
<sequence length="1003" mass="113259">MTNDTVEELILRCSVIKAQDLVSKDSNGFSDPYAIVSNGKDFHSSEVVPKNLNPEWDFTCDLTLTPGDSQISIVLWDKDSFKSDFLGQISFDVQDLFKSGQAIAFHDDNNEPRWYELLDRDTRRSKILRRKKKLADQPKPMSSGKVLVKLGLVERYGTAAPENWESIWDAFLNSAARSDAIEKPDQPSTADQKSQNTATAKRALLQKYRTTSNKSIDTSTAKFHGEDLMGIMYIEVTCASDLPPEKNGKLHVNDPIANKYILAYLDTRSTNVVILMIHTTFDMDPFVVVTFGRSTFRTKALRHTLNPTWNEKLYFHVNDDDINYKLKFSVYDKDKVSGNDFVAGNEVSILDIINKSLESGKLALKPASTVGAGNKGTDEEDHIRLTLGNSSEGSAAKDIGSDMEMHTIDLKLANQAKWEGRHQPTLTFRAKYVPYEEIRKMFWLTLTKTYDADSNGRMSHMEVQTMLESLGSTISDSTIDEFWSHFNKTEDQELEFEELIDRLEAHIVYSDRRRREAKKAREPTEGLDRSDTSNSLFLDPIKFYQYDSEMSSDNFNDNSDSEDTLNDKDHASFASSDHDEPLAEAHGVQYGVHDNHEQTYDVSSDKDVKLKDDDVMENENDNIEKVIHVKECPICHRPNLNRKSQMDIITHIATCAADDWTTVDKFVMGNFITEAYAQRKWFVKMISKVGYGKYSLGTDNANIIVQDRQTGQLIEEKMAVYVRLGMRLLYRGSKTTVHTKRAQKILENMSMKQGKRFDSPMSARDIKPFIQFHKLDMTEVLDPMESFKTFNQFFYRKLKPDARPCDSADDPNVAVSAADARMMAFATIDDATRIWIKGMNFSVGKLLGDEELGKSYVGGSLAIFRLAPQDYHRFHSPVDGVVSEVKHIPGEYYTVNPMAIRTTLDVYGENTRSVLSIDSPTFGKVAVACIGAMMVGSIEITAKPGSTLKRTDELGYFAFGGSTLVAIWPPNSIQFDKDLLMNAQEPLETLTRVGQHIGKAVSK</sequence>
<comment type="catalytic activity">
    <reaction evidence="12">
        <text>a 1,2-diacyl-sn-glycero-3-phospho-L-serine + H(+) = a 1,2-diacyl-sn-glycero-3-phosphoethanolamine + CO2</text>
        <dbReference type="Rhea" id="RHEA:20828"/>
        <dbReference type="ChEBI" id="CHEBI:15378"/>
        <dbReference type="ChEBI" id="CHEBI:16526"/>
        <dbReference type="ChEBI" id="CHEBI:57262"/>
        <dbReference type="ChEBI" id="CHEBI:64612"/>
        <dbReference type="EC" id="4.1.1.65"/>
    </reaction>
</comment>
<keyword evidence="6 12" id="KW-0472">Membrane</keyword>
<keyword evidence="8 12" id="KW-0594">Phospholipid biosynthesis</keyword>
<keyword evidence="16" id="KW-1185">Reference proteome</keyword>
<dbReference type="InterPro" id="IPR033179">
    <property type="entry name" value="PSD_type2_pro"/>
</dbReference>
<dbReference type="SUPFAM" id="SSF49562">
    <property type="entry name" value="C2 domain (Calcium/lipid-binding domain, CaLB)"/>
    <property type="match status" value="2"/>
</dbReference>
<proteinExistence type="inferred from homology"/>
<comment type="PTM">
    <text evidence="12">Is synthesized initially as an inactive proenzyme. Formation of the active enzyme involves a self-maturation process in which the active site pyruvoyl group is generated from an internal serine residue via an autocatalytic post-translational modification. Two non-identical subunits are generated from the proenzyme in this reaction, and the pyruvate is formed at the N-terminus of the alpha chain, which is derived from the carboxyl end of the proenzyme. The autoendoproteolytic cleavage occurs by a canonical serine protease mechanism, in which the side chain hydroxyl group of the serine supplies its oxygen atom to form the C-terminus of the beta chain, while the remainder of the serine residue undergoes an oxidative deamination to produce ammonia and the pyruvoyl prosthetic group on the alpha chain. During this reaction, the Ser that is part of the protease active site of the proenzyme becomes the pyruvoyl prosthetic group, which constitutes an essential element of the active site of the mature decarboxylase.</text>
</comment>
<dbReference type="HAMAP" id="MF_00663">
    <property type="entry name" value="PS_decarb_PSD_B_type2"/>
    <property type="match status" value="1"/>
</dbReference>
<gene>
    <name evidence="12" type="primary">PSD2</name>
    <name evidence="15" type="ORF">INT43_008510</name>
</gene>
<feature type="chain" id="PRO_5035016548" description="Phosphatidylserine decarboxylase 2 beta chain" evidence="12">
    <location>
        <begin position="1"/>
        <end position="961"/>
    </location>
</feature>
<feature type="active site" description="Charge relay system; for autoendoproteolytic cleavage activity" evidence="12">
    <location>
        <position position="819"/>
    </location>
</feature>
<evidence type="ECO:0000256" key="6">
    <source>
        <dbReference type="ARBA" id="ARBA00023136"/>
    </source>
</evidence>
<dbReference type="GO" id="GO:0000139">
    <property type="term" value="C:Golgi membrane"/>
    <property type="evidence" value="ECO:0007669"/>
    <property type="project" value="UniProtKB-SubCell"/>
</dbReference>
<accession>A0A8H7PWB4</accession>
<feature type="region of interest" description="Disordered" evidence="13">
    <location>
        <begin position="552"/>
        <end position="578"/>
    </location>
</feature>
<evidence type="ECO:0000256" key="10">
    <source>
        <dbReference type="ARBA" id="ARBA00023264"/>
    </source>
</evidence>
<evidence type="ECO:0000256" key="13">
    <source>
        <dbReference type="SAM" id="MobiDB-lite"/>
    </source>
</evidence>
<dbReference type="GO" id="GO:0006646">
    <property type="term" value="P:phosphatidylethanolamine biosynthetic process"/>
    <property type="evidence" value="ECO:0007669"/>
    <property type="project" value="UniProtKB-UniRule"/>
</dbReference>
<comment type="function">
    <text evidence="12">Catalyzes the formation of phosphatidylethanolamine (PtdEtn) from phosphatidylserine (PtdSer). Plays a central role in phospholipid metabolism and in the interorganelle trafficking of phosphatidylserine.</text>
</comment>
<evidence type="ECO:0000256" key="12">
    <source>
        <dbReference type="HAMAP-Rule" id="MF_03209"/>
    </source>
</evidence>
<feature type="chain" id="PRO_5035016547" description="Phosphatidylserine decarboxylase 2 alpha chain" evidence="12">
    <location>
        <begin position="962"/>
        <end position="1003"/>
    </location>
</feature>
<dbReference type="InterPro" id="IPR033177">
    <property type="entry name" value="PSD-B"/>
</dbReference>
<evidence type="ECO:0000256" key="2">
    <source>
        <dbReference type="ARBA" id="ARBA00022516"/>
    </source>
</evidence>
<evidence type="ECO:0000256" key="11">
    <source>
        <dbReference type="ARBA" id="ARBA00023317"/>
    </source>
</evidence>
<protein>
    <recommendedName>
        <fullName evidence="12">Phosphatidylserine decarboxylase proenzyme 2</fullName>
        <ecNumber evidence="12">4.1.1.65</ecNumber>
    </recommendedName>
    <component>
        <recommendedName>
            <fullName evidence="12">Phosphatidylserine decarboxylase 2 beta chain</fullName>
        </recommendedName>
    </component>
    <component>
        <recommendedName>
            <fullName evidence="12">Phosphatidylserine decarboxylase 2 alpha chain</fullName>
        </recommendedName>
    </component>
</protein>
<feature type="domain" description="C2" evidence="14">
    <location>
        <begin position="242"/>
        <end position="362"/>
    </location>
</feature>
<keyword evidence="10 12" id="KW-1208">Phospholipid metabolism</keyword>
<comment type="domain">
    <text evidence="12">The C2 domains have an essential, but non-catalytic function. They may facilitate interactions with other proteins and are required for lipid transport function.</text>
</comment>
<keyword evidence="9 12" id="KW-0456">Lyase</keyword>
<dbReference type="InterPro" id="IPR011992">
    <property type="entry name" value="EF-hand-dom_pair"/>
</dbReference>
<evidence type="ECO:0000256" key="8">
    <source>
        <dbReference type="ARBA" id="ARBA00023209"/>
    </source>
</evidence>
<dbReference type="Proteomes" id="UP000654370">
    <property type="component" value="Unassembled WGS sequence"/>
</dbReference>
<evidence type="ECO:0000256" key="9">
    <source>
        <dbReference type="ARBA" id="ARBA00023239"/>
    </source>
</evidence>
<comment type="pathway">
    <text evidence="1">Lipid metabolism.</text>
</comment>
<organism evidence="15 16">
    <name type="scientific">Mortierella isabellina</name>
    <name type="common">Filamentous fungus</name>
    <name type="synonym">Umbelopsis isabellina</name>
    <dbReference type="NCBI Taxonomy" id="91625"/>
    <lineage>
        <taxon>Eukaryota</taxon>
        <taxon>Fungi</taxon>
        <taxon>Fungi incertae sedis</taxon>
        <taxon>Mucoromycota</taxon>
        <taxon>Mucoromycotina</taxon>
        <taxon>Umbelopsidomycetes</taxon>
        <taxon>Umbelopsidales</taxon>
        <taxon>Umbelopsidaceae</taxon>
        <taxon>Umbelopsis</taxon>
    </lineage>
</organism>
<dbReference type="OrthoDB" id="5973539at2759"/>
<dbReference type="GO" id="GO:0016540">
    <property type="term" value="P:protein autoprocessing"/>
    <property type="evidence" value="ECO:0007669"/>
    <property type="project" value="UniProtKB-UniRule"/>
</dbReference>
<dbReference type="PANTHER" id="PTHR10067">
    <property type="entry name" value="PHOSPHATIDYLSERINE DECARBOXYLASE"/>
    <property type="match status" value="1"/>
</dbReference>
<comment type="subcellular location">
    <subcellularLocation>
        <location evidence="12">Golgi apparatus membrane</location>
        <topology evidence="12">Peripheral membrane protein</topology>
        <orientation evidence="12">Cytoplasmic side</orientation>
    </subcellularLocation>
    <subcellularLocation>
        <location evidence="12">Endosome membrane</location>
        <topology evidence="12">Peripheral membrane protein</topology>
        <orientation evidence="12">Cytoplasmic side</orientation>
    </subcellularLocation>
</comment>
<dbReference type="Pfam" id="PF02666">
    <property type="entry name" value="PS_Dcarbxylase"/>
    <property type="match status" value="1"/>
</dbReference>
<keyword evidence="7 12" id="KW-0865">Zymogen</keyword>
<keyword evidence="4" id="KW-0106">Calcium</keyword>
<evidence type="ECO:0000256" key="5">
    <source>
        <dbReference type="ARBA" id="ARBA00023098"/>
    </source>
</evidence>
<dbReference type="InterPro" id="IPR018247">
    <property type="entry name" value="EF_Hand_1_Ca_BS"/>
</dbReference>
<evidence type="ECO:0000259" key="14">
    <source>
        <dbReference type="PROSITE" id="PS50004"/>
    </source>
</evidence>
<keyword evidence="11 12" id="KW-0670">Pyruvate</keyword>
<dbReference type="UniPathway" id="UPA00558">
    <property type="reaction ID" value="UER00616"/>
</dbReference>
<evidence type="ECO:0000256" key="7">
    <source>
        <dbReference type="ARBA" id="ARBA00023145"/>
    </source>
</evidence>
<dbReference type="GO" id="GO:0004609">
    <property type="term" value="F:phosphatidylserine decarboxylase activity"/>
    <property type="evidence" value="ECO:0007669"/>
    <property type="project" value="UniProtKB-UniRule"/>
</dbReference>
<dbReference type="PROSITE" id="PS00018">
    <property type="entry name" value="EF_HAND_1"/>
    <property type="match status" value="1"/>
</dbReference>
<dbReference type="PROSITE" id="PS50004">
    <property type="entry name" value="C2"/>
    <property type="match status" value="2"/>
</dbReference>
<comment type="pathway">
    <text evidence="12">Phospholipid metabolism; phosphatidylethanolamine biosynthesis; phosphatidylethanolamine from CDP-diacylglycerol: step 2/2.</text>
</comment>
<dbReference type="Gene3D" id="1.10.238.10">
    <property type="entry name" value="EF-hand"/>
    <property type="match status" value="1"/>
</dbReference>
<dbReference type="InterPro" id="IPR035892">
    <property type="entry name" value="C2_domain_sf"/>
</dbReference>
<evidence type="ECO:0000256" key="1">
    <source>
        <dbReference type="ARBA" id="ARBA00005189"/>
    </source>
</evidence>
<dbReference type="EMBL" id="JAEPQZ010000005">
    <property type="protein sequence ID" value="KAG2180930.1"/>
    <property type="molecule type" value="Genomic_DNA"/>
</dbReference>
<evidence type="ECO:0000313" key="16">
    <source>
        <dbReference type="Proteomes" id="UP000654370"/>
    </source>
</evidence>
<dbReference type="SMART" id="SM00239">
    <property type="entry name" value="C2"/>
    <property type="match status" value="2"/>
</dbReference>
<dbReference type="NCBIfam" id="TIGR00163">
    <property type="entry name" value="PS_decarb"/>
    <property type="match status" value="1"/>
</dbReference>
<dbReference type="GO" id="GO:0005795">
    <property type="term" value="C:Golgi stack"/>
    <property type="evidence" value="ECO:0007669"/>
    <property type="project" value="UniProtKB-UniRule"/>
</dbReference>
<evidence type="ECO:0000313" key="15">
    <source>
        <dbReference type="EMBL" id="KAG2180930.1"/>
    </source>
</evidence>
<feature type="active site" description="Schiff-base intermediate with substrate; via pyruvic acid; for decarboxylase activity" evidence="12">
    <location>
        <position position="962"/>
    </location>
</feature>
<keyword evidence="12" id="KW-0967">Endosome</keyword>
<evidence type="ECO:0000256" key="3">
    <source>
        <dbReference type="ARBA" id="ARBA00022793"/>
    </source>
</evidence>
<feature type="region of interest" description="Disordered" evidence="13">
    <location>
        <begin position="180"/>
        <end position="199"/>
    </location>
</feature>